<dbReference type="InterPro" id="IPR018674">
    <property type="entry name" value="DUF2142_membrane"/>
</dbReference>
<feature type="transmembrane region" description="Helical" evidence="1">
    <location>
        <begin position="228"/>
        <end position="246"/>
    </location>
</feature>
<feature type="transmembrane region" description="Helical" evidence="1">
    <location>
        <begin position="398"/>
        <end position="418"/>
    </location>
</feature>
<evidence type="ECO:0000313" key="3">
    <source>
        <dbReference type="Proteomes" id="UP001228446"/>
    </source>
</evidence>
<feature type="transmembrane region" description="Helical" evidence="1">
    <location>
        <begin position="12"/>
        <end position="32"/>
    </location>
</feature>
<feature type="transmembrane region" description="Helical" evidence="1">
    <location>
        <begin position="330"/>
        <end position="348"/>
    </location>
</feature>
<feature type="transmembrane region" description="Helical" evidence="1">
    <location>
        <begin position="38"/>
        <end position="54"/>
    </location>
</feature>
<organism evidence="2 3">
    <name type="scientific">Streptococcus ruminantium</name>
    <dbReference type="NCBI Taxonomy" id="1917441"/>
    <lineage>
        <taxon>Bacteria</taxon>
        <taxon>Bacillati</taxon>
        <taxon>Bacillota</taxon>
        <taxon>Bacilli</taxon>
        <taxon>Lactobacillales</taxon>
        <taxon>Streptococcaceae</taxon>
        <taxon>Streptococcus</taxon>
    </lineage>
</organism>
<reference evidence="2 3" key="1">
    <citation type="submission" date="2023-08" db="EMBL/GenBank/DDBJ databases">
        <title>Streptococcus ruminantium-associated sheep mastitis outbreak detected in Italy is distinct from bovine isolates.</title>
        <authorList>
            <person name="Rosa M.N."/>
            <person name="Vezina B."/>
            <person name="Tola S."/>
        </authorList>
    </citation>
    <scope>NUCLEOTIDE SEQUENCE [LARGE SCALE GENOMIC DNA]</scope>
    <source>
        <strain evidence="2 3">OM6730</strain>
    </source>
</reference>
<keyword evidence="1" id="KW-1133">Transmembrane helix</keyword>
<feature type="transmembrane region" description="Helical" evidence="1">
    <location>
        <begin position="475"/>
        <end position="492"/>
    </location>
</feature>
<accession>A0ABU1B728</accession>
<proteinExistence type="predicted"/>
<feature type="transmembrane region" description="Helical" evidence="1">
    <location>
        <begin position="368"/>
        <end position="386"/>
    </location>
</feature>
<dbReference type="RefSeq" id="WP_024531744.1">
    <property type="nucleotide sequence ID" value="NZ_JAVIBP010000016.1"/>
</dbReference>
<evidence type="ECO:0000313" key="2">
    <source>
        <dbReference type="EMBL" id="MDQ8833836.1"/>
    </source>
</evidence>
<protein>
    <submittedName>
        <fullName evidence="2">DUF2142 domain-containing protein</fullName>
    </submittedName>
</protein>
<dbReference type="Pfam" id="PF09913">
    <property type="entry name" value="DUF2142"/>
    <property type="match status" value="1"/>
</dbReference>
<dbReference type="Proteomes" id="UP001228446">
    <property type="component" value="Unassembled WGS sequence"/>
</dbReference>
<keyword evidence="1" id="KW-0472">Membrane</keyword>
<evidence type="ECO:0000256" key="1">
    <source>
        <dbReference type="SAM" id="Phobius"/>
    </source>
</evidence>
<feature type="transmembrane region" description="Helical" evidence="1">
    <location>
        <begin position="438"/>
        <end position="454"/>
    </location>
</feature>
<feature type="transmembrane region" description="Helical" evidence="1">
    <location>
        <begin position="66"/>
        <end position="83"/>
    </location>
</feature>
<feature type="transmembrane region" description="Helical" evidence="1">
    <location>
        <begin position="203"/>
        <end position="222"/>
    </location>
</feature>
<keyword evidence="1" id="KW-0812">Transmembrane</keyword>
<dbReference type="EMBL" id="JAVIBX010000039">
    <property type="protein sequence ID" value="MDQ8833836.1"/>
    <property type="molecule type" value="Genomic_DNA"/>
</dbReference>
<feature type="transmembrane region" description="Helical" evidence="1">
    <location>
        <begin position="295"/>
        <end position="318"/>
    </location>
</feature>
<gene>
    <name evidence="2" type="ORF">RFF62_08675</name>
</gene>
<name>A0ABU1B728_9STRE</name>
<sequence length="493" mass="56556">MLTNSLWITKLRNILVGIFLILFAQLTLPIFFEWKFNQNFWYIVIAVVFYFVIVDMEEPRKLARNAFFLILSFGTVIALIRPVQYALDEESHLANAIGISDSFLFKYSDEQLKDYDSVFLHDSIRNPQNFKGDDYWYNVEHQKSKIAGTPTSFDNPSFIPGAIGWNIGRLVSNKVYISYYIGRIFHVLAYALLVFLAIRISRVYQNMIYLMGTLPSALYVVSGYHYDYLYYGASLLMIAMLTNVLAEKEKITLKYSCLFQGLAMLLVFSKFPFVLMGSLLAVLPNKYFVSKKVKLFAIFSFIPVLFLGLVYTGILNIFNFSTSVTGKSPGLAYFLLHPLPIIRTMVNAPTAILNNFVSRPLQYVSHEPMFLAVISMLIFICLYIWNSIEFQIRVPKKLRLYLVFLFIGISFLMVYAITGDPRVYKPGDVLVGGIQGRYYYLMVCFLPILLPAILPKGVVNRELVDTDNFSKIQQLLISFLTILTVSIGFYIQI</sequence>
<comment type="caution">
    <text evidence="2">The sequence shown here is derived from an EMBL/GenBank/DDBJ whole genome shotgun (WGS) entry which is preliminary data.</text>
</comment>
<feature type="transmembrane region" description="Helical" evidence="1">
    <location>
        <begin position="177"/>
        <end position="196"/>
    </location>
</feature>
<feature type="transmembrane region" description="Helical" evidence="1">
    <location>
        <begin position="258"/>
        <end position="283"/>
    </location>
</feature>
<keyword evidence="3" id="KW-1185">Reference proteome</keyword>